<dbReference type="EMBL" id="CP039628">
    <property type="protein sequence ID" value="QLI60495.1"/>
    <property type="molecule type" value="Genomic_DNA"/>
</dbReference>
<evidence type="ECO:0000313" key="1">
    <source>
        <dbReference type="EMBL" id="QLI60495.1"/>
    </source>
</evidence>
<name>A0A7D5YRU7_AERCA</name>
<evidence type="ECO:0000313" key="2">
    <source>
        <dbReference type="Proteomes" id="UP000266778"/>
    </source>
</evidence>
<keyword evidence="1" id="KW-0614">Plasmid</keyword>
<protein>
    <submittedName>
        <fullName evidence="1">Uncharacterized protein</fullName>
    </submittedName>
</protein>
<dbReference type="AlphaFoldDB" id="A0A7D5YRU7"/>
<sequence>MIGTWTMYRSLDKLLAGLYRMTAPGGAMYQAAAAFFAEHEVNFDGINSGQWVFSWLKGSPRAVTPVQRQMPGFGPLLVLPTYDDLLTQRLTTVIAHECEQL</sequence>
<gene>
    <name evidence="1" type="ORF">C1C91_23745</name>
</gene>
<organism evidence="1 2">
    <name type="scientific">Aeromonas caviae</name>
    <name type="common">Aeromonas punctata</name>
    <dbReference type="NCBI Taxonomy" id="648"/>
    <lineage>
        <taxon>Bacteria</taxon>
        <taxon>Pseudomonadati</taxon>
        <taxon>Pseudomonadota</taxon>
        <taxon>Gammaproteobacteria</taxon>
        <taxon>Aeromonadales</taxon>
        <taxon>Aeromonadaceae</taxon>
        <taxon>Aeromonas</taxon>
    </lineage>
</organism>
<geneLocation type="plasmid" evidence="2">
    <name>paeca2</name>
</geneLocation>
<reference evidence="1 2" key="1">
    <citation type="submission" date="2019-04" db="EMBL/GenBank/DDBJ databases">
        <title>Novel transposon Tn6433 variants accelerate the dissemination of tet(E) in Aeromonas under oxytetracycline stresses.</title>
        <authorList>
            <person name="Shi Y."/>
            <person name="Tian Z."/>
            <person name="Zhang Y."/>
            <person name="Zhang H."/>
            <person name="Yang M."/>
        </authorList>
    </citation>
    <scope>NUCLEOTIDE SEQUENCE [LARGE SCALE GENOMIC DNA]</scope>
    <source>
        <strain evidence="1 2">T25-39</strain>
        <plasmid evidence="2">paeca2</plasmid>
    </source>
</reference>
<accession>A0A7D5YRU7</accession>
<proteinExistence type="predicted"/>
<dbReference type="Proteomes" id="UP000266778">
    <property type="component" value="Plasmid pAeca2"/>
</dbReference>